<evidence type="ECO:0000313" key="3">
    <source>
        <dbReference type="Proteomes" id="UP001228049"/>
    </source>
</evidence>
<name>A0AAD9EY57_DISEL</name>
<feature type="domain" description="Ig-like" evidence="1">
    <location>
        <begin position="97"/>
        <end position="197"/>
    </location>
</feature>
<dbReference type="EMBL" id="JASDAP010000027">
    <property type="protein sequence ID" value="KAK1878345.1"/>
    <property type="molecule type" value="Genomic_DNA"/>
</dbReference>
<dbReference type="InterPro" id="IPR036179">
    <property type="entry name" value="Ig-like_dom_sf"/>
</dbReference>
<accession>A0AAD9EY57</accession>
<dbReference type="InterPro" id="IPR013783">
    <property type="entry name" value="Ig-like_fold"/>
</dbReference>
<keyword evidence="3" id="KW-1185">Reference proteome</keyword>
<sequence>MKLTKQSPKEMFNNNQARFDCVISGQDETTVNQFEITWQVNGEIQTTREQRSSGGIKTSTMRLSVHDSLSNVSCSASKDDVTVSQDLTIPKIDGNEPKVTVHILPVEDIAANPSEVTMVCLVFSSVQQDYYIAWAENSAQNNPIYQDGIDFPPQKSDKGYFVSSIYTTNKTNWQSQMFSCNVWPAGAKKAMLPRAVSNSMNNSIECKK</sequence>
<evidence type="ECO:0000259" key="1">
    <source>
        <dbReference type="PROSITE" id="PS50835"/>
    </source>
</evidence>
<dbReference type="PROSITE" id="PS50835">
    <property type="entry name" value="IG_LIKE"/>
    <property type="match status" value="2"/>
</dbReference>
<reference evidence="2" key="1">
    <citation type="submission" date="2023-04" db="EMBL/GenBank/DDBJ databases">
        <title>Chromosome-level genome of Chaenocephalus aceratus.</title>
        <authorList>
            <person name="Park H."/>
        </authorList>
    </citation>
    <scope>NUCLEOTIDE SEQUENCE</scope>
    <source>
        <strain evidence="2">DE</strain>
        <tissue evidence="2">Muscle</tissue>
    </source>
</reference>
<dbReference type="SUPFAM" id="SSF48726">
    <property type="entry name" value="Immunoglobulin"/>
    <property type="match status" value="1"/>
</dbReference>
<dbReference type="Proteomes" id="UP001228049">
    <property type="component" value="Unassembled WGS sequence"/>
</dbReference>
<feature type="domain" description="Ig-like" evidence="1">
    <location>
        <begin position="1"/>
        <end position="84"/>
    </location>
</feature>
<organism evidence="2 3">
    <name type="scientific">Dissostichus eleginoides</name>
    <name type="common">Patagonian toothfish</name>
    <name type="synonym">Dissostichus amissus</name>
    <dbReference type="NCBI Taxonomy" id="100907"/>
    <lineage>
        <taxon>Eukaryota</taxon>
        <taxon>Metazoa</taxon>
        <taxon>Chordata</taxon>
        <taxon>Craniata</taxon>
        <taxon>Vertebrata</taxon>
        <taxon>Euteleostomi</taxon>
        <taxon>Actinopterygii</taxon>
        <taxon>Neopterygii</taxon>
        <taxon>Teleostei</taxon>
        <taxon>Neoteleostei</taxon>
        <taxon>Acanthomorphata</taxon>
        <taxon>Eupercaria</taxon>
        <taxon>Perciformes</taxon>
        <taxon>Notothenioidei</taxon>
        <taxon>Nototheniidae</taxon>
        <taxon>Dissostichus</taxon>
    </lineage>
</organism>
<evidence type="ECO:0000313" key="2">
    <source>
        <dbReference type="EMBL" id="KAK1878345.1"/>
    </source>
</evidence>
<dbReference type="AlphaFoldDB" id="A0AAD9EY57"/>
<dbReference type="InterPro" id="IPR003597">
    <property type="entry name" value="Ig_C1-set"/>
</dbReference>
<dbReference type="Gene3D" id="2.60.40.10">
    <property type="entry name" value="Immunoglobulins"/>
    <property type="match status" value="2"/>
</dbReference>
<comment type="caution">
    <text evidence="2">The sequence shown here is derived from an EMBL/GenBank/DDBJ whole genome shotgun (WGS) entry which is preliminary data.</text>
</comment>
<dbReference type="Pfam" id="PF07654">
    <property type="entry name" value="C1-set"/>
    <property type="match status" value="1"/>
</dbReference>
<protein>
    <submittedName>
        <fullName evidence="2">Ig gamma-2B chain C region</fullName>
    </submittedName>
</protein>
<proteinExistence type="predicted"/>
<gene>
    <name evidence="2" type="ORF">KUDE01_003651</name>
</gene>
<dbReference type="InterPro" id="IPR007110">
    <property type="entry name" value="Ig-like_dom"/>
</dbReference>